<dbReference type="InterPro" id="IPR000847">
    <property type="entry name" value="LysR_HTH_N"/>
</dbReference>
<organism evidence="6 7">
    <name type="scientific">Acinetobacter schindleri</name>
    <dbReference type="NCBI Taxonomy" id="108981"/>
    <lineage>
        <taxon>Bacteria</taxon>
        <taxon>Pseudomonadati</taxon>
        <taxon>Pseudomonadota</taxon>
        <taxon>Gammaproteobacteria</taxon>
        <taxon>Moraxellales</taxon>
        <taxon>Moraxellaceae</taxon>
        <taxon>Acinetobacter</taxon>
    </lineage>
</organism>
<evidence type="ECO:0000313" key="7">
    <source>
        <dbReference type="Proteomes" id="UP000503505"/>
    </source>
</evidence>
<dbReference type="InterPro" id="IPR005119">
    <property type="entry name" value="LysR_subst-bd"/>
</dbReference>
<evidence type="ECO:0000313" key="6">
    <source>
        <dbReference type="EMBL" id="QIC68668.1"/>
    </source>
</evidence>
<reference evidence="6 7" key="1">
    <citation type="submission" date="2019-09" db="EMBL/GenBank/DDBJ databases">
        <title>Non-baumannii Acinetobacter spp. carrying blaNDM-1 isolated in China.</title>
        <authorList>
            <person name="Cui C."/>
            <person name="Chen C."/>
            <person name="Sun J."/>
            <person name="Liu Y."/>
        </authorList>
    </citation>
    <scope>NUCLEOTIDE SEQUENCE [LARGE SCALE GENOMIC DNA]</scope>
    <source>
        <strain evidence="6 7">HZE23-1</strain>
    </source>
</reference>
<gene>
    <name evidence="6" type="ORF">FSC10_11125</name>
</gene>
<dbReference type="PANTHER" id="PTHR30419:SF14">
    <property type="entry name" value="LYSR FAMILY TRANSCRIPTIONAL REGULATOR"/>
    <property type="match status" value="1"/>
</dbReference>
<evidence type="ECO:0000256" key="1">
    <source>
        <dbReference type="ARBA" id="ARBA00009437"/>
    </source>
</evidence>
<dbReference type="SUPFAM" id="SSF53850">
    <property type="entry name" value="Periplasmic binding protein-like II"/>
    <property type="match status" value="1"/>
</dbReference>
<evidence type="ECO:0000256" key="4">
    <source>
        <dbReference type="ARBA" id="ARBA00023163"/>
    </source>
</evidence>
<evidence type="ECO:0000256" key="2">
    <source>
        <dbReference type="ARBA" id="ARBA00023015"/>
    </source>
</evidence>
<keyword evidence="3" id="KW-0238">DNA-binding</keyword>
<dbReference type="PROSITE" id="PS50931">
    <property type="entry name" value="HTH_LYSR"/>
    <property type="match status" value="2"/>
</dbReference>
<dbReference type="PANTHER" id="PTHR30419">
    <property type="entry name" value="HTH-TYPE TRANSCRIPTIONAL REGULATOR YBHD"/>
    <property type="match status" value="1"/>
</dbReference>
<dbReference type="Pfam" id="PF03466">
    <property type="entry name" value="LysR_substrate"/>
    <property type="match status" value="1"/>
</dbReference>
<accession>A0AAE7BYT8</accession>
<comment type="similarity">
    <text evidence="1">Belongs to the LysR transcriptional regulatory family.</text>
</comment>
<evidence type="ECO:0000259" key="5">
    <source>
        <dbReference type="PROSITE" id="PS50931"/>
    </source>
</evidence>
<dbReference type="GO" id="GO:0003677">
    <property type="term" value="F:DNA binding"/>
    <property type="evidence" value="ECO:0007669"/>
    <property type="project" value="UniProtKB-KW"/>
</dbReference>
<dbReference type="PRINTS" id="PR00039">
    <property type="entry name" value="HTHLYSR"/>
</dbReference>
<dbReference type="AlphaFoldDB" id="A0AAE7BYT8"/>
<dbReference type="Gene3D" id="3.40.190.10">
    <property type="entry name" value="Periplasmic binding protein-like II"/>
    <property type="match status" value="2"/>
</dbReference>
<dbReference type="InterPro" id="IPR036388">
    <property type="entry name" value="WH-like_DNA-bd_sf"/>
</dbReference>
<evidence type="ECO:0000256" key="3">
    <source>
        <dbReference type="ARBA" id="ARBA00023125"/>
    </source>
</evidence>
<dbReference type="EMBL" id="CP044463">
    <property type="protein sequence ID" value="QIC68668.1"/>
    <property type="molecule type" value="Genomic_DNA"/>
</dbReference>
<dbReference type="SUPFAM" id="SSF46785">
    <property type="entry name" value="Winged helix' DNA-binding domain"/>
    <property type="match status" value="2"/>
</dbReference>
<keyword evidence="2" id="KW-0805">Transcription regulation</keyword>
<dbReference type="InterPro" id="IPR050950">
    <property type="entry name" value="HTH-type_LysR_regulators"/>
</dbReference>
<keyword evidence="4" id="KW-0804">Transcription</keyword>
<dbReference type="Proteomes" id="UP000503505">
    <property type="component" value="Chromosome"/>
</dbReference>
<dbReference type="GO" id="GO:0003700">
    <property type="term" value="F:DNA-binding transcription factor activity"/>
    <property type="evidence" value="ECO:0007669"/>
    <property type="project" value="InterPro"/>
</dbReference>
<proteinExistence type="inferred from homology"/>
<dbReference type="InterPro" id="IPR036390">
    <property type="entry name" value="WH_DNA-bd_sf"/>
</dbReference>
<dbReference type="Pfam" id="PF00126">
    <property type="entry name" value="HTH_1"/>
    <property type="match status" value="2"/>
</dbReference>
<feature type="domain" description="HTH lysR-type" evidence="5">
    <location>
        <begin position="1"/>
        <end position="55"/>
    </location>
</feature>
<dbReference type="Gene3D" id="1.10.10.10">
    <property type="entry name" value="Winged helix-like DNA-binding domain superfamily/Winged helix DNA-binding domain"/>
    <property type="match status" value="2"/>
</dbReference>
<protein>
    <submittedName>
        <fullName evidence="6">LysR family transcriptional regulator</fullName>
    </submittedName>
</protein>
<name>A0AAE7BYT8_9GAMM</name>
<sequence>MQMRFFIEVAKHQNISKAAENLFRTQSAITRGIQELEKQLEVQLFERHPQGVLLSATGHYILARVQNGICYLQQIPALLKESLKDTKVHGSSEPFFLYNQQRLKIFLTLCLTKSMRSTAQLLQITQPAVSAAIKILEQSLKVELFERSTTGIKETPLCQLIKTQVQLCLNEFRPLRDEISSFKGQLQGVVHVGALPLIRADILPQVMGHMTIAHPGIHFVTNESAYEILSAQLRVGDIDFIIGAIRPDQSIPDFKQHILFSEDMIIVLGKQHPLLQNSLNHIQLNALLEFPWILPRAHTPSREMIQRSFEQLGFEAPLPTVETGDHALIRGLLQTSHLIAIVSRSQMQHELQHGSIVELPIKLPDTDRKIGISYRKHAILSTATQIFLDQILTFTPKYKHA</sequence>
<feature type="domain" description="HTH lysR-type" evidence="5">
    <location>
        <begin position="98"/>
        <end position="155"/>
    </location>
</feature>
<dbReference type="GO" id="GO:0005829">
    <property type="term" value="C:cytosol"/>
    <property type="evidence" value="ECO:0007669"/>
    <property type="project" value="TreeGrafter"/>
</dbReference>